<dbReference type="InterPro" id="IPR010985">
    <property type="entry name" value="Ribbon_hlx_hlx"/>
</dbReference>
<dbReference type="SUPFAM" id="SSF47598">
    <property type="entry name" value="Ribbon-helix-helix"/>
    <property type="match status" value="1"/>
</dbReference>
<dbReference type="InterPro" id="IPR005569">
    <property type="entry name" value="Arc_DNA-bd_dom"/>
</dbReference>
<accession>A0ABT5PNA8</accession>
<evidence type="ECO:0000259" key="2">
    <source>
        <dbReference type="Pfam" id="PF03869"/>
    </source>
</evidence>
<dbReference type="RefSeq" id="WP_273899891.1">
    <property type="nucleotide sequence ID" value="NZ_JAMDGS010000007.1"/>
</dbReference>
<dbReference type="Gene3D" id="1.10.1220.10">
    <property type="entry name" value="Met repressor-like"/>
    <property type="match status" value="1"/>
</dbReference>
<dbReference type="InterPro" id="IPR013321">
    <property type="entry name" value="Arc_rbn_hlx_hlx"/>
</dbReference>
<proteinExistence type="predicted"/>
<comment type="caution">
    <text evidence="3">The sequence shown here is derived from an EMBL/GenBank/DDBJ whole genome shotgun (WGS) entry which is preliminary data.</text>
</comment>
<keyword evidence="3" id="KW-0238">DNA-binding</keyword>
<gene>
    <name evidence="3" type="ORF">M5G18_11635</name>
</gene>
<sequence length="133" mass="14941">MSKEELQVNFRMPASLKGELEAMAKRNHRSLTAEIVARLERSINDPDDMGISDRDRMDPESVFFTDPSSPPSITTKIDKEQLLSDSLKEFDPYQPGVSDAIRRAYEAIQALDVLMGNASSSKGPKPRKKFPKE</sequence>
<evidence type="ECO:0000313" key="4">
    <source>
        <dbReference type="Proteomes" id="UP001150531"/>
    </source>
</evidence>
<feature type="domain" description="Arc-like DNA binding" evidence="2">
    <location>
        <begin position="7"/>
        <end position="46"/>
    </location>
</feature>
<keyword evidence="4" id="KW-1185">Reference proteome</keyword>
<protein>
    <submittedName>
        <fullName evidence="3">Arc family DNA-binding protein</fullName>
    </submittedName>
</protein>
<reference evidence="3" key="1">
    <citation type="submission" date="2022-05" db="EMBL/GenBank/DDBJ databases">
        <title>Novel Pseudomonas spp. Isolated from a Rainbow Trout Aquaculture Facility.</title>
        <authorList>
            <person name="Testerman T."/>
            <person name="Graf J."/>
        </authorList>
    </citation>
    <scope>NUCLEOTIDE SEQUENCE</scope>
    <source>
        <strain evidence="3">ID386</strain>
    </source>
</reference>
<dbReference type="Proteomes" id="UP001150531">
    <property type="component" value="Unassembled WGS sequence"/>
</dbReference>
<dbReference type="GO" id="GO:0003677">
    <property type="term" value="F:DNA binding"/>
    <property type="evidence" value="ECO:0007669"/>
    <property type="project" value="UniProtKB-KW"/>
</dbReference>
<evidence type="ECO:0000256" key="1">
    <source>
        <dbReference type="SAM" id="MobiDB-lite"/>
    </source>
</evidence>
<organism evidence="3 4">
    <name type="scientific">Pseudomonas aphyarum</name>
    <dbReference type="NCBI Taxonomy" id="2942629"/>
    <lineage>
        <taxon>Bacteria</taxon>
        <taxon>Pseudomonadati</taxon>
        <taxon>Pseudomonadota</taxon>
        <taxon>Gammaproteobacteria</taxon>
        <taxon>Pseudomonadales</taxon>
        <taxon>Pseudomonadaceae</taxon>
        <taxon>Pseudomonas</taxon>
    </lineage>
</organism>
<evidence type="ECO:0000313" key="3">
    <source>
        <dbReference type="EMBL" id="MDD1125239.1"/>
    </source>
</evidence>
<dbReference type="Pfam" id="PF03869">
    <property type="entry name" value="Arc"/>
    <property type="match status" value="1"/>
</dbReference>
<name>A0ABT5PNA8_9PSED</name>
<feature type="region of interest" description="Disordered" evidence="1">
    <location>
        <begin position="44"/>
        <end position="75"/>
    </location>
</feature>
<dbReference type="EMBL" id="JAMDGS010000007">
    <property type="protein sequence ID" value="MDD1125239.1"/>
    <property type="molecule type" value="Genomic_DNA"/>
</dbReference>